<dbReference type="InterPro" id="IPR051540">
    <property type="entry name" value="S-2-haloacid_dehalogenase"/>
</dbReference>
<evidence type="ECO:0000256" key="1">
    <source>
        <dbReference type="ARBA" id="ARBA00022801"/>
    </source>
</evidence>
<dbReference type="InterPro" id="IPR023214">
    <property type="entry name" value="HAD_sf"/>
</dbReference>
<dbReference type="Pfam" id="PF00702">
    <property type="entry name" value="Hydrolase"/>
    <property type="match status" value="1"/>
</dbReference>
<reference evidence="2 3" key="1">
    <citation type="journal article" date="2012" name="PLoS Pathog.">
        <title>Diverse lifestyles and strategies of plant pathogenesis encoded in the genomes of eighteen Dothideomycetes fungi.</title>
        <authorList>
            <person name="Ohm R.A."/>
            <person name="Feau N."/>
            <person name="Henrissat B."/>
            <person name="Schoch C.L."/>
            <person name="Horwitz B.A."/>
            <person name="Barry K.W."/>
            <person name="Condon B.J."/>
            <person name="Copeland A.C."/>
            <person name="Dhillon B."/>
            <person name="Glaser F."/>
            <person name="Hesse C.N."/>
            <person name="Kosti I."/>
            <person name="LaButti K."/>
            <person name="Lindquist E.A."/>
            <person name="Lucas S."/>
            <person name="Salamov A.A."/>
            <person name="Bradshaw R.E."/>
            <person name="Ciuffetti L."/>
            <person name="Hamelin R.C."/>
            <person name="Kema G.H.J."/>
            <person name="Lawrence C."/>
            <person name="Scott J.A."/>
            <person name="Spatafora J.W."/>
            <person name="Turgeon B.G."/>
            <person name="de Wit P.J.G.M."/>
            <person name="Zhong S."/>
            <person name="Goodwin S.B."/>
            <person name="Grigoriev I.V."/>
        </authorList>
    </citation>
    <scope>NUCLEOTIDE SEQUENCE [LARGE SCALE GENOMIC DNA]</scope>
    <source>
        <strain evidence="2 3">SO2202</strain>
    </source>
</reference>
<dbReference type="Proteomes" id="UP000016931">
    <property type="component" value="Unassembled WGS sequence"/>
</dbReference>
<name>N1QJA7_SPHMS</name>
<dbReference type="HOGENOM" id="CLU_045011_3_2_1"/>
<dbReference type="GeneID" id="27905715"/>
<dbReference type="PRINTS" id="PR00413">
    <property type="entry name" value="HADHALOGNASE"/>
</dbReference>
<organism evidence="2 3">
    <name type="scientific">Sphaerulina musiva (strain SO2202)</name>
    <name type="common">Poplar stem canker fungus</name>
    <name type="synonym">Septoria musiva</name>
    <dbReference type="NCBI Taxonomy" id="692275"/>
    <lineage>
        <taxon>Eukaryota</taxon>
        <taxon>Fungi</taxon>
        <taxon>Dikarya</taxon>
        <taxon>Ascomycota</taxon>
        <taxon>Pezizomycotina</taxon>
        <taxon>Dothideomycetes</taxon>
        <taxon>Dothideomycetidae</taxon>
        <taxon>Mycosphaerellales</taxon>
        <taxon>Mycosphaerellaceae</taxon>
        <taxon>Sphaerulina</taxon>
    </lineage>
</organism>
<dbReference type="SFLD" id="SFLDG01129">
    <property type="entry name" value="C1.5:_HAD__Beta-PGM__Phosphata"/>
    <property type="match status" value="1"/>
</dbReference>
<dbReference type="OrthoDB" id="444127at2759"/>
<dbReference type="EMBL" id="KB456260">
    <property type="protein sequence ID" value="EMF17275.1"/>
    <property type="molecule type" value="Genomic_DNA"/>
</dbReference>
<dbReference type="Gene3D" id="1.10.150.750">
    <property type="match status" value="1"/>
</dbReference>
<dbReference type="AlphaFoldDB" id="N1QJA7"/>
<dbReference type="eggNOG" id="ENOG502SJ1V">
    <property type="taxonomic scope" value="Eukaryota"/>
</dbReference>
<dbReference type="SFLD" id="SFLDS00003">
    <property type="entry name" value="Haloacid_Dehalogenase"/>
    <property type="match status" value="1"/>
</dbReference>
<gene>
    <name evidence="2" type="ORF">SEPMUDRAFT_34619</name>
</gene>
<dbReference type="Gene3D" id="3.40.50.1000">
    <property type="entry name" value="HAD superfamily/HAD-like"/>
    <property type="match status" value="1"/>
</dbReference>
<dbReference type="OMA" id="TCWIERR"/>
<dbReference type="PANTHER" id="PTHR43316">
    <property type="entry name" value="HYDROLASE, HALOACID DELAHOGENASE-RELATED"/>
    <property type="match status" value="1"/>
</dbReference>
<dbReference type="SUPFAM" id="SSF56784">
    <property type="entry name" value="HAD-like"/>
    <property type="match status" value="1"/>
</dbReference>
<evidence type="ECO:0000313" key="2">
    <source>
        <dbReference type="EMBL" id="EMF17275.1"/>
    </source>
</evidence>
<keyword evidence="3" id="KW-1185">Reference proteome</keyword>
<dbReference type="GO" id="GO:0016791">
    <property type="term" value="F:phosphatase activity"/>
    <property type="evidence" value="ECO:0007669"/>
    <property type="project" value="UniProtKB-ARBA"/>
</dbReference>
<evidence type="ECO:0000313" key="3">
    <source>
        <dbReference type="Proteomes" id="UP000016931"/>
    </source>
</evidence>
<dbReference type="PANTHER" id="PTHR43316:SF9">
    <property type="entry name" value="ACID DEHALOGENASE, PUTATIVE (AFU_ORTHOLOGUE AFUA_6G14460)-RELATED"/>
    <property type="match status" value="1"/>
</dbReference>
<accession>N1QJA7</accession>
<sequence length="254" mass="28364">MTSPIPWTQIKALSFDIYGTLIDWESGIAQSARATALAPFLPPSDRDLLLAIERHDTSVQREQPTSKQQDIIAEGLRRYAAELGVVEQGHVTSEEVERAAREYSTQIGAYPAFADTVQAIQRLGKRYQLVPVSNVDHASFRETLAGPLQGCHFDRIYTAEDIGSYKPDVRNFYYLLDHVKSELGVEKEELCHVAQSLFHDHGPAKQVGLQGVWVDRKGFMGGDTTGAEEKYGFKLRVETLQELADIVEEAWAQG</sequence>
<dbReference type="InterPro" id="IPR036412">
    <property type="entry name" value="HAD-like_sf"/>
</dbReference>
<dbReference type="RefSeq" id="XP_016765396.1">
    <property type="nucleotide sequence ID" value="XM_016908578.1"/>
</dbReference>
<dbReference type="InterPro" id="IPR006439">
    <property type="entry name" value="HAD-SF_hydro_IA"/>
</dbReference>
<protein>
    <submittedName>
        <fullName evidence="2">HAD-like protein</fullName>
    </submittedName>
</protein>
<keyword evidence="1" id="KW-0378">Hydrolase</keyword>
<proteinExistence type="predicted"/>